<gene>
    <name evidence="1" type="ORF">F1B92_08425</name>
</gene>
<protein>
    <submittedName>
        <fullName evidence="1">Uncharacterized protein</fullName>
    </submittedName>
</protein>
<organism evidence="1 2">
    <name type="scientific">Campylobacter portucalensis</name>
    <dbReference type="NCBI Taxonomy" id="2608384"/>
    <lineage>
        <taxon>Bacteria</taxon>
        <taxon>Pseudomonadati</taxon>
        <taxon>Campylobacterota</taxon>
        <taxon>Epsilonproteobacteria</taxon>
        <taxon>Campylobacterales</taxon>
        <taxon>Campylobacteraceae</taxon>
        <taxon>Campylobacter</taxon>
    </lineage>
</organism>
<dbReference type="RefSeq" id="WP_154571425.1">
    <property type="nucleotide sequence ID" value="NZ_VWSJ01000055.1"/>
</dbReference>
<reference evidence="1 2" key="1">
    <citation type="submission" date="2019-09" db="EMBL/GenBank/DDBJ databases">
        <authorList>
            <person name="Silva M."/>
            <person name="Pereira G."/>
            <person name="Lopes-Da-Costa L."/>
            <person name="Silva E."/>
        </authorList>
    </citation>
    <scope>NUCLEOTIDE SEQUENCE [LARGE SCALE GENOMIC DNA]</scope>
    <source>
        <strain evidence="1 2">FMV-PI01</strain>
    </source>
</reference>
<keyword evidence="2" id="KW-1185">Reference proteome</keyword>
<dbReference type="Proteomes" id="UP000476338">
    <property type="component" value="Unassembled WGS sequence"/>
</dbReference>
<name>A0A6L5WNF0_9BACT</name>
<accession>A0A6L5WNF0</accession>
<evidence type="ECO:0000313" key="2">
    <source>
        <dbReference type="Proteomes" id="UP000476338"/>
    </source>
</evidence>
<feature type="non-terminal residue" evidence="1">
    <location>
        <position position="196"/>
    </location>
</feature>
<dbReference type="EMBL" id="VWSJ01000055">
    <property type="protein sequence ID" value="MSN97181.1"/>
    <property type="molecule type" value="Genomic_DNA"/>
</dbReference>
<reference evidence="1 2" key="2">
    <citation type="submission" date="2020-03" db="EMBL/GenBank/DDBJ databases">
        <title>Campylobacter portucalensis sp. nov., a new species of Campylobacter isolated from the reproductive tract of bulls.</title>
        <authorList>
            <person name="Silva M.F."/>
            <person name="Pereira G."/>
            <person name="Carneiro C."/>
            <person name="Hemphill A."/>
            <person name="Mateus L."/>
            <person name="Lopes-Da-Costa L."/>
            <person name="Silva E."/>
        </authorList>
    </citation>
    <scope>NUCLEOTIDE SEQUENCE [LARGE SCALE GENOMIC DNA]</scope>
    <source>
        <strain evidence="1 2">FMV-PI01</strain>
    </source>
</reference>
<evidence type="ECO:0000313" key="1">
    <source>
        <dbReference type="EMBL" id="MSN97181.1"/>
    </source>
</evidence>
<sequence>MAKVTIYTDTWGVPHTFLGVTDNNGNTRYWGFSPDKRGLYGKGSVKDEYDYDENKLHDYQNAYEIEISDKQLDKLQKSIEKSIEEKPYYDLPRGSQCTVWAMDMLNSADIIDQVVKPNYNANKNGFYGILYGFFQTVIYNPYIQVDLFLLLDFINNIKNFFDPTADVTIYDPLTLDLNNDGKISTLNLSNGVYFDH</sequence>
<comment type="caution">
    <text evidence="1">The sequence shown here is derived from an EMBL/GenBank/DDBJ whole genome shotgun (WGS) entry which is preliminary data.</text>
</comment>
<proteinExistence type="predicted"/>
<dbReference type="AlphaFoldDB" id="A0A6L5WNF0"/>